<dbReference type="InterPro" id="IPR050109">
    <property type="entry name" value="HTH-type_TetR-like_transc_reg"/>
</dbReference>
<dbReference type="InterPro" id="IPR036271">
    <property type="entry name" value="Tet_transcr_reg_TetR-rel_C_sf"/>
</dbReference>
<protein>
    <submittedName>
        <fullName evidence="6">AcrR family transcriptional regulator</fullName>
    </submittedName>
</protein>
<keyword evidence="3" id="KW-0804">Transcription</keyword>
<dbReference type="Proteomes" id="UP000542742">
    <property type="component" value="Unassembled WGS sequence"/>
</dbReference>
<dbReference type="InterPro" id="IPR049445">
    <property type="entry name" value="TetR_SbtR-like_C"/>
</dbReference>
<keyword evidence="2 4" id="KW-0238">DNA-binding</keyword>
<dbReference type="GO" id="GO:0003700">
    <property type="term" value="F:DNA-binding transcription factor activity"/>
    <property type="evidence" value="ECO:0007669"/>
    <property type="project" value="TreeGrafter"/>
</dbReference>
<reference evidence="6 7" key="1">
    <citation type="submission" date="2020-08" db="EMBL/GenBank/DDBJ databases">
        <title>Sequencing the genomes of 1000 actinobacteria strains.</title>
        <authorList>
            <person name="Klenk H.-P."/>
        </authorList>
    </citation>
    <scope>NUCLEOTIDE SEQUENCE [LARGE SCALE GENOMIC DNA]</scope>
    <source>
        <strain evidence="6 7">DSM 45518</strain>
    </source>
</reference>
<dbReference type="Pfam" id="PF21597">
    <property type="entry name" value="TetR_C_43"/>
    <property type="match status" value="1"/>
</dbReference>
<keyword evidence="7" id="KW-1185">Reference proteome</keyword>
<dbReference type="InterPro" id="IPR009057">
    <property type="entry name" value="Homeodomain-like_sf"/>
</dbReference>
<dbReference type="GO" id="GO:0000976">
    <property type="term" value="F:transcription cis-regulatory region binding"/>
    <property type="evidence" value="ECO:0007669"/>
    <property type="project" value="TreeGrafter"/>
</dbReference>
<feature type="domain" description="HTH tetR-type" evidence="5">
    <location>
        <begin position="1"/>
        <end position="60"/>
    </location>
</feature>
<dbReference type="SUPFAM" id="SSF48498">
    <property type="entry name" value="Tetracyclin repressor-like, C-terminal domain"/>
    <property type="match status" value="1"/>
</dbReference>
<sequence length="179" mass="19457">MRNRSRVLAAAEQVFVARGTTVSTEEVARAAGVGIGTVFRHFPTKAALIEAVFRERLRRFAEEAEQLAESDDPGTAIWTFLTRIAEVAAGKQAWADAFSAAELHDAFTPAREQLPRTLGALLERAQAVDVIRRDVTVPELTALMLAVSRVPDQSAEGAPLRARVLTIVFDGLRPPRPAS</sequence>
<dbReference type="EMBL" id="JACHMF010000001">
    <property type="protein sequence ID" value="MBB4690084.1"/>
    <property type="molecule type" value="Genomic_DNA"/>
</dbReference>
<dbReference type="Pfam" id="PF00440">
    <property type="entry name" value="TetR_N"/>
    <property type="match status" value="1"/>
</dbReference>
<organism evidence="6 7">
    <name type="scientific">Paractinoplanes abujensis</name>
    <dbReference type="NCBI Taxonomy" id="882441"/>
    <lineage>
        <taxon>Bacteria</taxon>
        <taxon>Bacillati</taxon>
        <taxon>Actinomycetota</taxon>
        <taxon>Actinomycetes</taxon>
        <taxon>Micromonosporales</taxon>
        <taxon>Micromonosporaceae</taxon>
        <taxon>Paractinoplanes</taxon>
    </lineage>
</organism>
<dbReference type="SUPFAM" id="SSF46689">
    <property type="entry name" value="Homeodomain-like"/>
    <property type="match status" value="1"/>
</dbReference>
<keyword evidence="1" id="KW-0805">Transcription regulation</keyword>
<evidence type="ECO:0000256" key="1">
    <source>
        <dbReference type="ARBA" id="ARBA00023015"/>
    </source>
</evidence>
<proteinExistence type="predicted"/>
<evidence type="ECO:0000256" key="4">
    <source>
        <dbReference type="PROSITE-ProRule" id="PRU00335"/>
    </source>
</evidence>
<dbReference type="PANTHER" id="PTHR30055:SF234">
    <property type="entry name" value="HTH-TYPE TRANSCRIPTIONAL REGULATOR BETI"/>
    <property type="match status" value="1"/>
</dbReference>
<dbReference type="PROSITE" id="PS50977">
    <property type="entry name" value="HTH_TETR_2"/>
    <property type="match status" value="1"/>
</dbReference>
<evidence type="ECO:0000313" key="7">
    <source>
        <dbReference type="Proteomes" id="UP000542742"/>
    </source>
</evidence>
<gene>
    <name evidence="6" type="ORF">BKA14_000232</name>
</gene>
<evidence type="ECO:0000259" key="5">
    <source>
        <dbReference type="PROSITE" id="PS50977"/>
    </source>
</evidence>
<evidence type="ECO:0000313" key="6">
    <source>
        <dbReference type="EMBL" id="MBB4690084.1"/>
    </source>
</evidence>
<accession>A0A7W7FYX7</accession>
<comment type="caution">
    <text evidence="6">The sequence shown here is derived from an EMBL/GenBank/DDBJ whole genome shotgun (WGS) entry which is preliminary data.</text>
</comment>
<dbReference type="PANTHER" id="PTHR30055">
    <property type="entry name" value="HTH-TYPE TRANSCRIPTIONAL REGULATOR RUTR"/>
    <property type="match status" value="1"/>
</dbReference>
<dbReference type="RefSeq" id="WP_203722298.1">
    <property type="nucleotide sequence ID" value="NZ_BOMC01000040.1"/>
</dbReference>
<dbReference type="AlphaFoldDB" id="A0A7W7FYX7"/>
<dbReference type="InterPro" id="IPR001647">
    <property type="entry name" value="HTH_TetR"/>
</dbReference>
<dbReference type="Gene3D" id="1.10.357.10">
    <property type="entry name" value="Tetracycline Repressor, domain 2"/>
    <property type="match status" value="1"/>
</dbReference>
<evidence type="ECO:0000256" key="2">
    <source>
        <dbReference type="ARBA" id="ARBA00023125"/>
    </source>
</evidence>
<name>A0A7W7FYX7_9ACTN</name>
<evidence type="ECO:0000256" key="3">
    <source>
        <dbReference type="ARBA" id="ARBA00023163"/>
    </source>
</evidence>
<dbReference type="PRINTS" id="PR00455">
    <property type="entry name" value="HTHTETR"/>
</dbReference>
<feature type="DNA-binding region" description="H-T-H motif" evidence="4">
    <location>
        <begin position="23"/>
        <end position="42"/>
    </location>
</feature>